<organism evidence="2 3">
    <name type="scientific">Streptomyces sirii</name>
    <dbReference type="NCBI Taxonomy" id="3127701"/>
    <lineage>
        <taxon>Bacteria</taxon>
        <taxon>Bacillati</taxon>
        <taxon>Actinomycetota</taxon>
        <taxon>Actinomycetes</taxon>
        <taxon>Kitasatosporales</taxon>
        <taxon>Streptomycetaceae</taxon>
        <taxon>Streptomyces</taxon>
    </lineage>
</organism>
<feature type="transmembrane region" description="Helical" evidence="1">
    <location>
        <begin position="91"/>
        <end position="108"/>
    </location>
</feature>
<keyword evidence="3" id="KW-1185">Reference proteome</keyword>
<name>A0ABZ2QKA2_9ACTN</name>
<sequence>MAREEGEFAVGEGVASEKQSREVRSVFLRWLLFYLVCLAGIIGLTWSAPAVPLDPWIRGAVPVVGWLLLPLASLMVPIFGIRRVPHIQRKLAWQLVLPLVTGSVLAFVSQGAGEDAALQERGRWANVKVITVANDHSNKTRQCTLQKLNGQRIKPDLKENYGCEDGVERGEVLRVRYDPEGVAGPEDESWEPGFNGGLIAVLATLFVAFGMWGCMRMSRGERE</sequence>
<dbReference type="Proteomes" id="UP001626628">
    <property type="component" value="Chromosome"/>
</dbReference>
<accession>A0ABZ2QKA2</accession>
<feature type="transmembrane region" description="Helical" evidence="1">
    <location>
        <begin position="194"/>
        <end position="215"/>
    </location>
</feature>
<feature type="transmembrane region" description="Helical" evidence="1">
    <location>
        <begin position="60"/>
        <end position="79"/>
    </location>
</feature>
<evidence type="ECO:0000313" key="3">
    <source>
        <dbReference type="Proteomes" id="UP001626628"/>
    </source>
</evidence>
<reference evidence="2 3" key="1">
    <citation type="submission" date="2024-03" db="EMBL/GenBank/DDBJ databases">
        <title>The complete genome of Streptomyces sirii sp.nov.</title>
        <authorList>
            <person name="Zakalyukina Y.V."/>
            <person name="Belik A.R."/>
            <person name="Biryukov M.V."/>
            <person name="Baturina O.A."/>
            <person name="Kabilov M.R."/>
        </authorList>
    </citation>
    <scope>NUCLEOTIDE SEQUENCE [LARGE SCALE GENOMIC DNA]</scope>
    <source>
        <strain evidence="2 3">BP-8</strain>
    </source>
</reference>
<proteinExistence type="predicted"/>
<keyword evidence="1" id="KW-0472">Membrane</keyword>
<gene>
    <name evidence="2" type="ORF">WAB15_12845</name>
</gene>
<keyword evidence="1" id="KW-0812">Transmembrane</keyword>
<evidence type="ECO:0000256" key="1">
    <source>
        <dbReference type="SAM" id="Phobius"/>
    </source>
</evidence>
<evidence type="ECO:0008006" key="4">
    <source>
        <dbReference type="Google" id="ProtNLM"/>
    </source>
</evidence>
<dbReference type="EMBL" id="CP147982">
    <property type="protein sequence ID" value="WXK76815.1"/>
    <property type="molecule type" value="Genomic_DNA"/>
</dbReference>
<dbReference type="RefSeq" id="WP_407286296.1">
    <property type="nucleotide sequence ID" value="NZ_CP147982.1"/>
</dbReference>
<evidence type="ECO:0000313" key="2">
    <source>
        <dbReference type="EMBL" id="WXK76815.1"/>
    </source>
</evidence>
<feature type="transmembrane region" description="Helical" evidence="1">
    <location>
        <begin position="26"/>
        <end position="48"/>
    </location>
</feature>
<protein>
    <recommendedName>
        <fullName evidence="4">DUF3592 domain-containing protein</fullName>
    </recommendedName>
</protein>
<keyword evidence="1" id="KW-1133">Transmembrane helix</keyword>